<dbReference type="GeneID" id="36546772"/>
<dbReference type="PROSITE" id="PS50297">
    <property type="entry name" value="ANK_REP_REGION"/>
    <property type="match status" value="1"/>
</dbReference>
<reference evidence="5" key="1">
    <citation type="submission" date="2016-12" db="EMBL/GenBank/DDBJ databases">
        <title>The genomes of Aspergillus section Nigri reveals drivers in fungal speciation.</title>
        <authorList>
            <consortium name="DOE Joint Genome Institute"/>
            <person name="Vesth T.C."/>
            <person name="Nybo J."/>
            <person name="Theobald S."/>
            <person name="Brandl J."/>
            <person name="Frisvad J.C."/>
            <person name="Nielsen K.F."/>
            <person name="Lyhne E.K."/>
            <person name="Kogle M.E."/>
            <person name="Kuo A."/>
            <person name="Riley R."/>
            <person name="Clum A."/>
            <person name="Nolan M."/>
            <person name="Lipzen A."/>
            <person name="Salamov A."/>
            <person name="Henrissat B."/>
            <person name="Wiebenga A."/>
            <person name="De vries R.P."/>
            <person name="Grigoriev I.V."/>
            <person name="Mortensen U.H."/>
            <person name="Andersen M.R."/>
            <person name="Baker S.E."/>
        </authorList>
    </citation>
    <scope>NUCLEOTIDE SEQUENCE</scope>
    <source>
        <strain evidence="5">IBT 28561</strain>
    </source>
</reference>
<dbReference type="RefSeq" id="XP_024695580.1">
    <property type="nucleotide sequence ID" value="XM_024839248.1"/>
</dbReference>
<dbReference type="GO" id="GO:0003824">
    <property type="term" value="F:catalytic activity"/>
    <property type="evidence" value="ECO:0007669"/>
    <property type="project" value="InterPro"/>
</dbReference>
<dbReference type="SMART" id="SM00248">
    <property type="entry name" value="ANK"/>
    <property type="match status" value="3"/>
</dbReference>
<dbReference type="AlphaFoldDB" id="A0A2I1DAT4"/>
<dbReference type="GO" id="GO:0009116">
    <property type="term" value="P:nucleoside metabolic process"/>
    <property type="evidence" value="ECO:0007669"/>
    <property type="project" value="InterPro"/>
</dbReference>
<keyword evidence="6" id="KW-1185">Reference proteome</keyword>
<dbReference type="Pfam" id="PF12796">
    <property type="entry name" value="Ank_2"/>
    <property type="match status" value="1"/>
</dbReference>
<dbReference type="InterPro" id="IPR054471">
    <property type="entry name" value="GPIID_WHD"/>
</dbReference>
<dbReference type="InterPro" id="IPR002110">
    <property type="entry name" value="Ankyrin_rpt"/>
</dbReference>
<dbReference type="Gene3D" id="3.40.50.1580">
    <property type="entry name" value="Nucleoside phosphorylase domain"/>
    <property type="match status" value="1"/>
</dbReference>
<dbReference type="InterPro" id="IPR053137">
    <property type="entry name" value="NLR-like"/>
</dbReference>
<evidence type="ECO:0000259" key="4">
    <source>
        <dbReference type="Pfam" id="PF24883"/>
    </source>
</evidence>
<feature type="domain" description="Nephrocystin 3-like N-terminal" evidence="4">
    <location>
        <begin position="384"/>
        <end position="541"/>
    </location>
</feature>
<keyword evidence="2" id="KW-0040">ANK repeat</keyword>
<accession>A0A2I1DAT4</accession>
<evidence type="ECO:0000256" key="2">
    <source>
        <dbReference type="PROSITE-ProRule" id="PRU00023"/>
    </source>
</evidence>
<feature type="domain" description="GPI inositol-deacylase winged helix" evidence="3">
    <location>
        <begin position="656"/>
        <end position="756"/>
    </location>
</feature>
<organism evidence="5 6">
    <name type="scientific">Aspergillus campestris (strain IBT 28561)</name>
    <dbReference type="NCBI Taxonomy" id="1392248"/>
    <lineage>
        <taxon>Eukaryota</taxon>
        <taxon>Fungi</taxon>
        <taxon>Dikarya</taxon>
        <taxon>Ascomycota</taxon>
        <taxon>Pezizomycotina</taxon>
        <taxon>Eurotiomycetes</taxon>
        <taxon>Eurotiomycetidae</taxon>
        <taxon>Eurotiales</taxon>
        <taxon>Aspergillaceae</taxon>
        <taxon>Aspergillus</taxon>
        <taxon>Aspergillus subgen. Circumdati</taxon>
    </lineage>
</organism>
<feature type="repeat" description="ANK" evidence="2">
    <location>
        <begin position="932"/>
        <end position="964"/>
    </location>
</feature>
<dbReference type="PROSITE" id="PS50088">
    <property type="entry name" value="ANK_REPEAT"/>
    <property type="match status" value="1"/>
</dbReference>
<evidence type="ECO:0000313" key="5">
    <source>
        <dbReference type="EMBL" id="PKY06986.1"/>
    </source>
</evidence>
<evidence type="ECO:0000313" key="6">
    <source>
        <dbReference type="Proteomes" id="UP000234254"/>
    </source>
</evidence>
<dbReference type="InterPro" id="IPR035994">
    <property type="entry name" value="Nucleoside_phosphorylase_sf"/>
</dbReference>
<sequence>MSSDKPRLTHDDYTVAWICPLVVEQTAAIVMLDSEHERLPQPPSDHNVYTLGSINGHNVVIAGLHTPGNNPAAVVATQMRNTFPQLRFGVLVGIGGGVPTKSEQGDIHLGHVVVSQPVGEHSGVIQYDHGKAQVGQFRHTGYLAPPPAVLLNAAREMDIRRAIAPEDPVLNHLLRINTGLKRLRIYKFPGVEQDRLFKADYVHRDPNASCRKCGCESDFIVDRHADDSDNYSDDEDSISDQAEQLVVHRGTIAAGELVIRHGQLRDELAKQYGILCFEMEAAGALADFPCLVIRGIADYSDSHKNDRWHGYAAAAAAAYARELFFHMPVDEVKQVKIAEHDVDQMIHQVEGLAQDNQYNKICEWLSPPDPSVNLSKALKERHIGTGSWFIQSPQFGEWISGTRQNLWLHGIPGCGKTVLSATTIEHLTQQLKPTHDVLYYFFDFNDVDKQSCDNLIRSLISQLYSRCENSRKELDKLCLSCNNGRQQPSYESLVTTFLRIVRVEEIRIVLDALDECRARPDLFLLMESLANSGCSVLATSRKEEDVESEIRRWMHQDNIIPIQNGAVDEDIRAYVHARLQYDRGFERWRSRPQVQEEIETELMRKADGMFRWATCQLDILEKCPNLPKLRESLRSLPKTLEETYGRILANIDEIYRDYAIRILQFLTYSERPLTIEEVVDALVVDPDGDIPFDPEDRMPEPRDIMRICPSLITLVVRTEEDYLEYDDPKYVTVLQLAHFSVQQYLVSTRIAATFPVNMAEVDAKATITRRRPAHELTIQFPLSTVEIEEVKKEAYAVWGDLFDPKQWWTKGLFQLPLASPLYYISLSEVDVDAQGGRGNKETVEILLDNGADAASLEGHRDIVEILLDHGADANTASFKADANAQEGVYGTALQAASFEGHRDIVKILLDKYGTALQMLLNSGADANAQGGEYGTAFQAASFKGHRDIMEMLLDSGAEINAKGGEYGTTLQAASAKGLK</sequence>
<dbReference type="VEuPathDB" id="FungiDB:P168DRAFT_308946"/>
<evidence type="ECO:0000259" key="3">
    <source>
        <dbReference type="Pfam" id="PF22939"/>
    </source>
</evidence>
<dbReference type="InterPro" id="IPR036770">
    <property type="entry name" value="Ankyrin_rpt-contain_sf"/>
</dbReference>
<evidence type="ECO:0000256" key="1">
    <source>
        <dbReference type="ARBA" id="ARBA00022737"/>
    </source>
</evidence>
<dbReference type="Gene3D" id="3.40.50.300">
    <property type="entry name" value="P-loop containing nucleotide triphosphate hydrolases"/>
    <property type="match status" value="1"/>
</dbReference>
<dbReference type="PANTHER" id="PTHR46082:SF11">
    <property type="entry name" value="AAA+ ATPASE DOMAIN-CONTAINING PROTEIN-RELATED"/>
    <property type="match status" value="1"/>
</dbReference>
<dbReference type="Pfam" id="PF22939">
    <property type="entry name" value="WHD_GPIID"/>
    <property type="match status" value="1"/>
</dbReference>
<dbReference type="SUPFAM" id="SSF53167">
    <property type="entry name" value="Purine and uridine phosphorylases"/>
    <property type="match status" value="1"/>
</dbReference>
<protein>
    <submittedName>
        <fullName evidence="5">Purine and uridine phosphorylase</fullName>
    </submittedName>
</protein>
<dbReference type="EMBL" id="MSFM01000002">
    <property type="protein sequence ID" value="PKY06986.1"/>
    <property type="molecule type" value="Genomic_DNA"/>
</dbReference>
<dbReference type="SUPFAM" id="SSF52540">
    <property type="entry name" value="P-loop containing nucleoside triphosphate hydrolases"/>
    <property type="match status" value="1"/>
</dbReference>
<dbReference type="SUPFAM" id="SSF48403">
    <property type="entry name" value="Ankyrin repeat"/>
    <property type="match status" value="1"/>
</dbReference>
<gene>
    <name evidence="5" type="ORF">P168DRAFT_308946</name>
</gene>
<comment type="caution">
    <text evidence="5">The sequence shown here is derived from an EMBL/GenBank/DDBJ whole genome shotgun (WGS) entry which is preliminary data.</text>
</comment>
<name>A0A2I1DAT4_ASPC2</name>
<keyword evidence="1" id="KW-0677">Repeat</keyword>
<proteinExistence type="predicted"/>
<dbReference type="InterPro" id="IPR027417">
    <property type="entry name" value="P-loop_NTPase"/>
</dbReference>
<dbReference type="Pfam" id="PF24883">
    <property type="entry name" value="NPHP3_N"/>
    <property type="match status" value="1"/>
</dbReference>
<dbReference type="InterPro" id="IPR056884">
    <property type="entry name" value="NPHP3-like_N"/>
</dbReference>
<dbReference type="Gene3D" id="1.25.40.20">
    <property type="entry name" value="Ankyrin repeat-containing domain"/>
    <property type="match status" value="2"/>
</dbReference>
<dbReference type="OrthoDB" id="1577640at2759"/>
<dbReference type="PANTHER" id="PTHR46082">
    <property type="entry name" value="ATP/GTP-BINDING PROTEIN-RELATED"/>
    <property type="match status" value="1"/>
</dbReference>
<dbReference type="Proteomes" id="UP000234254">
    <property type="component" value="Unassembled WGS sequence"/>
</dbReference>